<feature type="chain" id="PRO_5040904717" evidence="1">
    <location>
        <begin position="21"/>
        <end position="112"/>
    </location>
</feature>
<evidence type="ECO:0000313" key="3">
    <source>
        <dbReference type="Proteomes" id="UP001140091"/>
    </source>
</evidence>
<evidence type="ECO:0000256" key="1">
    <source>
        <dbReference type="SAM" id="SignalP"/>
    </source>
</evidence>
<evidence type="ECO:0000313" key="2">
    <source>
        <dbReference type="EMBL" id="KAJ2927104.1"/>
    </source>
</evidence>
<gene>
    <name evidence="2" type="ORF">H1R20_g9996</name>
</gene>
<keyword evidence="1" id="KW-0732">Signal</keyword>
<dbReference type="Proteomes" id="UP001140091">
    <property type="component" value="Unassembled WGS sequence"/>
</dbReference>
<comment type="caution">
    <text evidence="2">The sequence shown here is derived from an EMBL/GenBank/DDBJ whole genome shotgun (WGS) entry which is preliminary data.</text>
</comment>
<dbReference type="AlphaFoldDB" id="A0A9W8J6C0"/>
<name>A0A9W8J6C0_9AGAR</name>
<accession>A0A9W8J6C0</accession>
<proteinExistence type="predicted"/>
<protein>
    <submittedName>
        <fullName evidence="2">Uncharacterized protein</fullName>
    </submittedName>
</protein>
<feature type="signal peptide" evidence="1">
    <location>
        <begin position="1"/>
        <end position="20"/>
    </location>
</feature>
<dbReference type="EMBL" id="JANBPK010001038">
    <property type="protein sequence ID" value="KAJ2927104.1"/>
    <property type="molecule type" value="Genomic_DNA"/>
</dbReference>
<keyword evidence="3" id="KW-1185">Reference proteome</keyword>
<feature type="non-terminal residue" evidence="2">
    <location>
        <position position="1"/>
    </location>
</feature>
<reference evidence="2" key="1">
    <citation type="submission" date="2022-06" db="EMBL/GenBank/DDBJ databases">
        <title>Genome Sequence of Candolleomyces eurysporus.</title>
        <authorList>
            <person name="Buettner E."/>
        </authorList>
    </citation>
    <scope>NUCLEOTIDE SEQUENCE</scope>
    <source>
        <strain evidence="2">VTCC 930004</strain>
    </source>
</reference>
<sequence>MVKFAVPIFVAALLATSAVASSLVEVNDFESRDAAEYEELFERCIRNKANSASWSPHKHCAKAIRHQAIREIEDNELEARDFEEFDELTTRGLELLNDVEELLGRMQEGLRA</sequence>
<organism evidence="2 3">
    <name type="scientific">Candolleomyces eurysporus</name>
    <dbReference type="NCBI Taxonomy" id="2828524"/>
    <lineage>
        <taxon>Eukaryota</taxon>
        <taxon>Fungi</taxon>
        <taxon>Dikarya</taxon>
        <taxon>Basidiomycota</taxon>
        <taxon>Agaricomycotina</taxon>
        <taxon>Agaricomycetes</taxon>
        <taxon>Agaricomycetidae</taxon>
        <taxon>Agaricales</taxon>
        <taxon>Agaricineae</taxon>
        <taxon>Psathyrellaceae</taxon>
        <taxon>Candolleomyces</taxon>
    </lineage>
</organism>